<dbReference type="PROSITE" id="PS50222">
    <property type="entry name" value="EF_HAND_2"/>
    <property type="match status" value="2"/>
</dbReference>
<organism evidence="2 3">
    <name type="scientific">Ramazzottius varieornatus</name>
    <name type="common">Water bear</name>
    <name type="synonym">Tardigrade</name>
    <dbReference type="NCBI Taxonomy" id="947166"/>
    <lineage>
        <taxon>Eukaryota</taxon>
        <taxon>Metazoa</taxon>
        <taxon>Ecdysozoa</taxon>
        <taxon>Tardigrada</taxon>
        <taxon>Eutardigrada</taxon>
        <taxon>Parachela</taxon>
        <taxon>Hypsibioidea</taxon>
        <taxon>Ramazzottiidae</taxon>
        <taxon>Ramazzottius</taxon>
    </lineage>
</organism>
<evidence type="ECO:0000259" key="1">
    <source>
        <dbReference type="PROSITE" id="PS50222"/>
    </source>
</evidence>
<proteinExistence type="predicted"/>
<dbReference type="Gene3D" id="1.10.238.10">
    <property type="entry name" value="EF-hand"/>
    <property type="match status" value="1"/>
</dbReference>
<feature type="domain" description="EF-hand" evidence="1">
    <location>
        <begin position="164"/>
        <end position="199"/>
    </location>
</feature>
<dbReference type="SUPFAM" id="SSF47473">
    <property type="entry name" value="EF-hand"/>
    <property type="match status" value="1"/>
</dbReference>
<dbReference type="STRING" id="947166.A0A1D1VPC9"/>
<keyword evidence="3" id="KW-1185">Reference proteome</keyword>
<comment type="caution">
    <text evidence="2">The sequence shown here is derived from an EMBL/GenBank/DDBJ whole genome shotgun (WGS) entry which is preliminary data.</text>
</comment>
<dbReference type="InterPro" id="IPR042798">
    <property type="entry name" value="EFCAB9"/>
</dbReference>
<dbReference type="SMART" id="SM00054">
    <property type="entry name" value="EFh"/>
    <property type="match status" value="3"/>
</dbReference>
<evidence type="ECO:0000313" key="2">
    <source>
        <dbReference type="EMBL" id="GAV03437.1"/>
    </source>
</evidence>
<sequence length="199" mass="23082">MAPLSTSAQFQCEIGSGTGEAAKPSSGMPLNLTSEFLKSLHLDRAQLWLNARQTQLLHELYDLLDIHTDGKWNDAIFYEFMKHVTDLTDRRIIRVFDMLDKGCRGFIIFEEFYVLVCLMVAAYNKLEKKFILRHAKMCFTLMDEDFSGSISAKEFTDVGFLWNLEENQILRIFKEYDVNGDAEIDWEEFRFFAMAALSD</sequence>
<name>A0A1D1VPC9_RAMVA</name>
<dbReference type="OrthoDB" id="186625at2759"/>
<feature type="domain" description="EF-hand" evidence="1">
    <location>
        <begin position="87"/>
        <end position="122"/>
    </location>
</feature>
<evidence type="ECO:0000313" key="3">
    <source>
        <dbReference type="Proteomes" id="UP000186922"/>
    </source>
</evidence>
<dbReference type="EMBL" id="BDGG01000009">
    <property type="protein sequence ID" value="GAV03437.1"/>
    <property type="molecule type" value="Genomic_DNA"/>
</dbReference>
<dbReference type="PANTHER" id="PTHR47065">
    <property type="entry name" value="EF-HAND CALCIUM-BINDING DOMAIN-CONTAINING PROTEIN 9"/>
    <property type="match status" value="1"/>
</dbReference>
<dbReference type="InterPro" id="IPR011992">
    <property type="entry name" value="EF-hand-dom_pair"/>
</dbReference>
<protein>
    <recommendedName>
        <fullName evidence="1">EF-hand domain-containing protein</fullName>
    </recommendedName>
</protein>
<reference evidence="2 3" key="1">
    <citation type="journal article" date="2016" name="Nat. Commun.">
        <title>Extremotolerant tardigrade genome and improved radiotolerance of human cultured cells by tardigrade-unique protein.</title>
        <authorList>
            <person name="Hashimoto T."/>
            <person name="Horikawa D.D."/>
            <person name="Saito Y."/>
            <person name="Kuwahara H."/>
            <person name="Kozuka-Hata H."/>
            <person name="Shin-I T."/>
            <person name="Minakuchi Y."/>
            <person name="Ohishi K."/>
            <person name="Motoyama A."/>
            <person name="Aizu T."/>
            <person name="Enomoto A."/>
            <person name="Kondo K."/>
            <person name="Tanaka S."/>
            <person name="Hara Y."/>
            <person name="Koshikawa S."/>
            <person name="Sagara H."/>
            <person name="Miura T."/>
            <person name="Yokobori S."/>
            <person name="Miyagawa K."/>
            <person name="Suzuki Y."/>
            <person name="Kubo T."/>
            <person name="Oyama M."/>
            <person name="Kohara Y."/>
            <person name="Fujiyama A."/>
            <person name="Arakawa K."/>
            <person name="Katayama T."/>
            <person name="Toyoda A."/>
            <person name="Kunieda T."/>
        </authorList>
    </citation>
    <scope>NUCLEOTIDE SEQUENCE [LARGE SCALE GENOMIC DNA]</scope>
    <source>
        <strain evidence="2 3">YOKOZUNA-1</strain>
    </source>
</reference>
<dbReference type="CDD" id="cd00051">
    <property type="entry name" value="EFh"/>
    <property type="match status" value="1"/>
</dbReference>
<dbReference type="GO" id="GO:0061891">
    <property type="term" value="F:calcium ion sensor activity"/>
    <property type="evidence" value="ECO:0007669"/>
    <property type="project" value="TreeGrafter"/>
</dbReference>
<dbReference type="Proteomes" id="UP000186922">
    <property type="component" value="Unassembled WGS sequence"/>
</dbReference>
<dbReference type="AlphaFoldDB" id="A0A1D1VPC9"/>
<dbReference type="GO" id="GO:0005509">
    <property type="term" value="F:calcium ion binding"/>
    <property type="evidence" value="ECO:0007669"/>
    <property type="project" value="InterPro"/>
</dbReference>
<accession>A0A1D1VPC9</accession>
<dbReference type="GO" id="GO:0005737">
    <property type="term" value="C:cytoplasm"/>
    <property type="evidence" value="ECO:0007669"/>
    <property type="project" value="TreeGrafter"/>
</dbReference>
<dbReference type="Pfam" id="PF13202">
    <property type="entry name" value="EF-hand_5"/>
    <property type="match status" value="2"/>
</dbReference>
<dbReference type="PANTHER" id="PTHR47065:SF1">
    <property type="entry name" value="EF-HAND CALCIUM-BINDING DOMAIN-CONTAINING PROTEIN 9"/>
    <property type="match status" value="1"/>
</dbReference>
<gene>
    <name evidence="2" type="primary">RvY_13860-1</name>
    <name evidence="2" type="synonym">RvY_13860.1</name>
    <name evidence="2" type="ORF">RvY_13860</name>
</gene>
<dbReference type="InterPro" id="IPR002048">
    <property type="entry name" value="EF_hand_dom"/>
</dbReference>